<keyword evidence="2" id="KW-1185">Reference proteome</keyword>
<protein>
    <submittedName>
        <fullName evidence="1">Uncharacterized protein</fullName>
    </submittedName>
</protein>
<name>A0ABY4GFL0_9BACT</name>
<evidence type="ECO:0000313" key="1">
    <source>
        <dbReference type="EMBL" id="UOQ69502.1"/>
    </source>
</evidence>
<dbReference type="Proteomes" id="UP000830401">
    <property type="component" value="Plasmid unnamed5"/>
</dbReference>
<accession>A0ABY4GFL0</accession>
<keyword evidence="1" id="KW-0614">Plasmid</keyword>
<reference evidence="1" key="1">
    <citation type="submission" date="2022-04" db="EMBL/GenBank/DDBJ databases">
        <title>Hymenobacter sp. isolated from the air.</title>
        <authorList>
            <person name="Won M."/>
            <person name="Lee C.-M."/>
            <person name="Woen H.-Y."/>
            <person name="Kwon S.-W."/>
        </authorList>
    </citation>
    <scope>NUCLEOTIDE SEQUENCE</scope>
    <source>
        <strain evidence="1">5420S-77</strain>
        <plasmid evidence="1">unnamed5</plasmid>
    </source>
</reference>
<sequence>MKLLWEETAGPTQIQVQWESKYGRYDDWENGALAGLAYALHCLSGSQSYRIVVVDIIGTDVDTNPTIVALAALEGLWEALQYRASPAQWEELEALARQSWQHDWFQVPVFPLTGAQESNSKRY</sequence>
<evidence type="ECO:0000313" key="2">
    <source>
        <dbReference type="Proteomes" id="UP000830401"/>
    </source>
</evidence>
<organism evidence="1 2">
    <name type="scientific">Hymenobacter volaticus</name>
    <dbReference type="NCBI Taxonomy" id="2932254"/>
    <lineage>
        <taxon>Bacteria</taxon>
        <taxon>Pseudomonadati</taxon>
        <taxon>Bacteroidota</taxon>
        <taxon>Cytophagia</taxon>
        <taxon>Cytophagales</taxon>
        <taxon>Hymenobacteraceae</taxon>
        <taxon>Hymenobacter</taxon>
    </lineage>
</organism>
<geneLocation type="plasmid" evidence="1 2">
    <name>unnamed5</name>
</geneLocation>
<proteinExistence type="predicted"/>
<dbReference type="EMBL" id="CP095066">
    <property type="protein sequence ID" value="UOQ69502.1"/>
    <property type="molecule type" value="Genomic_DNA"/>
</dbReference>
<gene>
    <name evidence="1" type="ORF">MUN86_28070</name>
</gene>